<name>K0B8W1_9ARCH</name>
<dbReference type="EMBL" id="CP003842">
    <property type="protein sequence ID" value="AFS81587.1"/>
    <property type="molecule type" value="Genomic_DNA"/>
</dbReference>
<dbReference type="KEGG" id="nkr:NKOR_08670"/>
<keyword evidence="2" id="KW-1185">Reference proteome</keyword>
<dbReference type="GeneID" id="13724573"/>
<evidence type="ECO:0000313" key="2">
    <source>
        <dbReference type="Proteomes" id="UP000006101"/>
    </source>
</evidence>
<dbReference type="RefSeq" id="WP_014963965.1">
    <property type="nucleotide sequence ID" value="NC_018655.1"/>
</dbReference>
<evidence type="ECO:0000313" key="1">
    <source>
        <dbReference type="EMBL" id="AFS81587.1"/>
    </source>
</evidence>
<reference evidence="1 2" key="1">
    <citation type="journal article" date="2012" name="J. Bacteriol.">
        <title>Draft Genome Sequence of an Ammonia-Oxidizing Archaeon, "Candidatus Nitrosopumilus koreensis" AR1, from Marine Sediment.</title>
        <authorList>
            <person name="Park S.J."/>
            <person name="Kim J.G."/>
            <person name="Jung M.Y."/>
            <person name="Kim S.J."/>
            <person name="Cha I.T."/>
            <person name="Kwon K."/>
            <person name="Lee J.H."/>
            <person name="Rhee S.K."/>
        </authorList>
    </citation>
    <scope>NUCLEOTIDE SEQUENCE [LARGE SCALE GENOMIC DNA]</scope>
    <source>
        <strain evidence="1 2">AR1</strain>
    </source>
</reference>
<dbReference type="AlphaFoldDB" id="K0B8W1"/>
<accession>K0B8W1</accession>
<sequence length="227" mass="26937">MNIDKAIEDCKIYLKQIKQYDPDPFYVNYFFSKFIDSVNTILDSIFEEANRDFGLFITEKISQEEFLKKAKAKNDTKAIKFSKWYTDKFDQEHNSRLPKVIKKICELKSKQNVLPEIKIMIRAQDRYENDINQQIIVGLSNEKLRSKDELQIEINRQLPVFLEIINHKRKENNEPVVNENQITTSAFVDVEDIFETEIAYASEIYIPVLIRLVEESRKKIKELTSWD</sequence>
<dbReference type="HOGENOM" id="CLU_1227620_0_0_2"/>
<gene>
    <name evidence="1" type="ORF">NKOR_08670</name>
</gene>
<proteinExistence type="predicted"/>
<organism evidence="1 2">
    <name type="scientific">Candidatus Nitrosopumilus koreensis AR1</name>
    <dbReference type="NCBI Taxonomy" id="1229908"/>
    <lineage>
        <taxon>Archaea</taxon>
        <taxon>Nitrososphaerota</taxon>
        <taxon>Nitrososphaeria</taxon>
        <taxon>Nitrosopumilales</taxon>
        <taxon>Nitrosopumilaceae</taxon>
        <taxon>Nitrosopumilus</taxon>
    </lineage>
</organism>
<dbReference type="PATRIC" id="fig|1229908.8.peg.1875"/>
<dbReference type="STRING" id="1229908.NKOR_08670"/>
<dbReference type="Proteomes" id="UP000006101">
    <property type="component" value="Chromosome"/>
</dbReference>
<protein>
    <submittedName>
        <fullName evidence="1">Uncharacterized protein</fullName>
    </submittedName>
</protein>